<dbReference type="EMBL" id="FNYE01000031">
    <property type="protein sequence ID" value="SEK02464.1"/>
    <property type="molecule type" value="Genomic_DNA"/>
</dbReference>
<gene>
    <name evidence="1" type="ORF">SAMN05192539_103171</name>
</gene>
<organism evidence="1 2">
    <name type="scientific">Paraburkholderia diazotrophica</name>
    <dbReference type="NCBI Taxonomy" id="667676"/>
    <lineage>
        <taxon>Bacteria</taxon>
        <taxon>Pseudomonadati</taxon>
        <taxon>Pseudomonadota</taxon>
        <taxon>Betaproteobacteria</taxon>
        <taxon>Burkholderiales</taxon>
        <taxon>Burkholderiaceae</taxon>
        <taxon>Paraburkholderia</taxon>
    </lineage>
</organism>
<evidence type="ECO:0000313" key="2">
    <source>
        <dbReference type="Proteomes" id="UP000198866"/>
    </source>
</evidence>
<dbReference type="AlphaFoldDB" id="A0A1H7DM54"/>
<keyword evidence="2" id="KW-1185">Reference proteome</keyword>
<name>A0A1H7DM54_9BURK</name>
<dbReference type="STRING" id="667676.SAMN05192539_103171"/>
<sequence>MTNDEATTCKCDQNPICTACQCGAETLTHRPRQQQCAQKNTIVASMREEGLARAASGFNCRLCEVGCVDGRDNWIASYVRTKLRTMSGDAFPISRHTADCVANALQNRFLSDTDAVLKRILELAALRYLRDGSATVTLEDVELALRSLASPYQ</sequence>
<evidence type="ECO:0000313" key="1">
    <source>
        <dbReference type="EMBL" id="SEK02464.1"/>
    </source>
</evidence>
<dbReference type="Proteomes" id="UP000198866">
    <property type="component" value="Unassembled WGS sequence"/>
</dbReference>
<reference evidence="2" key="1">
    <citation type="submission" date="2016-10" db="EMBL/GenBank/DDBJ databases">
        <authorList>
            <person name="Varghese N."/>
            <person name="Submissions S."/>
        </authorList>
    </citation>
    <scope>NUCLEOTIDE SEQUENCE [LARGE SCALE GENOMIC DNA]</scope>
    <source>
        <strain evidence="2">LMG 26031</strain>
    </source>
</reference>
<protein>
    <submittedName>
        <fullName evidence="1">Uncharacterized protein</fullName>
    </submittedName>
</protein>
<proteinExistence type="predicted"/>
<accession>A0A1H7DM54</accession>